<dbReference type="GO" id="GO:0003676">
    <property type="term" value="F:nucleic acid binding"/>
    <property type="evidence" value="ECO:0007669"/>
    <property type="project" value="InterPro"/>
</dbReference>
<dbReference type="GO" id="GO:0008270">
    <property type="term" value="F:zinc ion binding"/>
    <property type="evidence" value="ECO:0007669"/>
    <property type="project" value="UniProtKB-KW"/>
</dbReference>
<protein>
    <recommendedName>
        <fullName evidence="2">CCHC-type domain-containing protein</fullName>
    </recommendedName>
</protein>
<keyword evidence="1" id="KW-0862">Zinc</keyword>
<accession>A0AA86VT87</accession>
<dbReference type="PROSITE" id="PS50158">
    <property type="entry name" value="ZF_CCHC"/>
    <property type="match status" value="1"/>
</dbReference>
<feature type="non-terminal residue" evidence="3">
    <location>
        <position position="157"/>
    </location>
</feature>
<sequence>MRSFECGGAHFKCNFPNLVEVKTKERRCYICNKPGHFANICPKKKSGSRSQQRKAYGEKPQAAGRVFALSIVEATRSGLNQPGLWLDAIIGMDWLIANHILIDCGQHKVVLGDWVGTRFDSVDSASLEGWSYLLFGDSSREKEECQRGGNRDTSSGR</sequence>
<dbReference type="Gramene" id="rna-AYBTSS11_LOCUS20866">
    <property type="protein sequence ID" value="CAJ1965484.1"/>
    <property type="gene ID" value="gene-AYBTSS11_LOCUS20866"/>
</dbReference>
<evidence type="ECO:0000313" key="4">
    <source>
        <dbReference type="Proteomes" id="UP001189624"/>
    </source>
</evidence>
<proteinExistence type="predicted"/>
<dbReference type="AlphaFoldDB" id="A0AA86VT87"/>
<dbReference type="Proteomes" id="UP001189624">
    <property type="component" value="Chromosome 6"/>
</dbReference>
<keyword evidence="4" id="KW-1185">Reference proteome</keyword>
<dbReference type="SMART" id="SM00343">
    <property type="entry name" value="ZnF_C2HC"/>
    <property type="match status" value="1"/>
</dbReference>
<keyword evidence="1" id="KW-0863">Zinc-finger</keyword>
<evidence type="ECO:0000259" key="2">
    <source>
        <dbReference type="PROSITE" id="PS50158"/>
    </source>
</evidence>
<dbReference type="EMBL" id="OY731403">
    <property type="protein sequence ID" value="CAJ1965484.1"/>
    <property type="molecule type" value="Genomic_DNA"/>
</dbReference>
<dbReference type="SUPFAM" id="SSF57756">
    <property type="entry name" value="Retrovirus zinc finger-like domains"/>
    <property type="match status" value="1"/>
</dbReference>
<reference evidence="3" key="1">
    <citation type="submission" date="2023-10" db="EMBL/GenBank/DDBJ databases">
        <authorList>
            <person name="Domelevo Entfellner J.-B."/>
        </authorList>
    </citation>
    <scope>NUCLEOTIDE SEQUENCE</scope>
</reference>
<dbReference type="Gene3D" id="4.10.60.10">
    <property type="entry name" value="Zinc finger, CCHC-type"/>
    <property type="match status" value="1"/>
</dbReference>
<evidence type="ECO:0000313" key="3">
    <source>
        <dbReference type="EMBL" id="CAJ1965484.1"/>
    </source>
</evidence>
<dbReference type="Pfam" id="PF08284">
    <property type="entry name" value="RVP_2"/>
    <property type="match status" value="1"/>
</dbReference>
<dbReference type="InterPro" id="IPR001878">
    <property type="entry name" value="Znf_CCHC"/>
</dbReference>
<feature type="domain" description="CCHC-type" evidence="2">
    <location>
        <begin position="26"/>
        <end position="43"/>
    </location>
</feature>
<evidence type="ECO:0000256" key="1">
    <source>
        <dbReference type="PROSITE-ProRule" id="PRU00047"/>
    </source>
</evidence>
<organism evidence="3 4">
    <name type="scientific">Sphenostylis stenocarpa</name>
    <dbReference type="NCBI Taxonomy" id="92480"/>
    <lineage>
        <taxon>Eukaryota</taxon>
        <taxon>Viridiplantae</taxon>
        <taxon>Streptophyta</taxon>
        <taxon>Embryophyta</taxon>
        <taxon>Tracheophyta</taxon>
        <taxon>Spermatophyta</taxon>
        <taxon>Magnoliopsida</taxon>
        <taxon>eudicotyledons</taxon>
        <taxon>Gunneridae</taxon>
        <taxon>Pentapetalae</taxon>
        <taxon>rosids</taxon>
        <taxon>fabids</taxon>
        <taxon>Fabales</taxon>
        <taxon>Fabaceae</taxon>
        <taxon>Papilionoideae</taxon>
        <taxon>50 kb inversion clade</taxon>
        <taxon>NPAAA clade</taxon>
        <taxon>indigoferoid/millettioid clade</taxon>
        <taxon>Phaseoleae</taxon>
        <taxon>Sphenostylis</taxon>
    </lineage>
</organism>
<dbReference type="Pfam" id="PF00098">
    <property type="entry name" value="zf-CCHC"/>
    <property type="match status" value="1"/>
</dbReference>
<keyword evidence="1" id="KW-0479">Metal-binding</keyword>
<dbReference type="InterPro" id="IPR036875">
    <property type="entry name" value="Znf_CCHC_sf"/>
</dbReference>
<name>A0AA86VT87_9FABA</name>
<gene>
    <name evidence="3" type="ORF">AYBTSS11_LOCUS20866</name>
</gene>